<keyword evidence="2" id="KW-1185">Reference proteome</keyword>
<gene>
    <name evidence="1" type="ORF">Patl1_17062</name>
</gene>
<dbReference type="Proteomes" id="UP001164250">
    <property type="component" value="Chromosome 6"/>
</dbReference>
<proteinExistence type="predicted"/>
<dbReference type="EMBL" id="CM047902">
    <property type="protein sequence ID" value="KAJ0095691.1"/>
    <property type="molecule type" value="Genomic_DNA"/>
</dbReference>
<protein>
    <submittedName>
        <fullName evidence="1">Uncharacterized protein</fullName>
    </submittedName>
</protein>
<comment type="caution">
    <text evidence="1">The sequence shown here is derived from an EMBL/GenBank/DDBJ whole genome shotgun (WGS) entry which is preliminary data.</text>
</comment>
<organism evidence="1 2">
    <name type="scientific">Pistacia atlantica</name>
    <dbReference type="NCBI Taxonomy" id="434234"/>
    <lineage>
        <taxon>Eukaryota</taxon>
        <taxon>Viridiplantae</taxon>
        <taxon>Streptophyta</taxon>
        <taxon>Embryophyta</taxon>
        <taxon>Tracheophyta</taxon>
        <taxon>Spermatophyta</taxon>
        <taxon>Magnoliopsida</taxon>
        <taxon>eudicotyledons</taxon>
        <taxon>Gunneridae</taxon>
        <taxon>Pentapetalae</taxon>
        <taxon>rosids</taxon>
        <taxon>malvids</taxon>
        <taxon>Sapindales</taxon>
        <taxon>Anacardiaceae</taxon>
        <taxon>Pistacia</taxon>
    </lineage>
</organism>
<evidence type="ECO:0000313" key="1">
    <source>
        <dbReference type="EMBL" id="KAJ0095691.1"/>
    </source>
</evidence>
<evidence type="ECO:0000313" key="2">
    <source>
        <dbReference type="Proteomes" id="UP001164250"/>
    </source>
</evidence>
<accession>A0ACC1B9V3</accession>
<reference evidence="2" key="1">
    <citation type="journal article" date="2023" name="G3 (Bethesda)">
        <title>Genome assembly and association tests identify interacting loci associated with vigor, precocity, and sex in interspecific pistachio rootstocks.</title>
        <authorList>
            <person name="Palmer W."/>
            <person name="Jacygrad E."/>
            <person name="Sagayaradj S."/>
            <person name="Cavanaugh K."/>
            <person name="Han R."/>
            <person name="Bertier L."/>
            <person name="Beede B."/>
            <person name="Kafkas S."/>
            <person name="Golino D."/>
            <person name="Preece J."/>
            <person name="Michelmore R."/>
        </authorList>
    </citation>
    <scope>NUCLEOTIDE SEQUENCE [LARGE SCALE GENOMIC DNA]</scope>
</reference>
<sequence>MSNRMEPVFALVSTVFVVIIVQSLMLTNVEAKRNVHIVYLGERQHDDPKVVTDSHHEMLATIIGRKRPSKSIVYNYKHGFSGFAAKLTESQAQRLSEFPGVVRVIPNSIFKVQTTRSWDFLGLSSRSPSNLLHNSNMGEGAIIGVFDTGIWPESKAFSDEGLGPIPSRWKGTCESGDQFNATTDCNRKIIGARWFVDGYIAEHGQLNTTDNEEYFSPRDAHGHGSHTSSTAAGSFVPNVSYKGLGYGTVRGGAPRARLAMYKVCWQGGDCASADILKAFDEAVHDGVDVISISLALGMPRFAEVDETNGIATGSFHAVAKGITVVCAASNYGPDAQTVQNIAPWIVTVAASSTDRAFFTHITLGNNKTILGRSIFTGKEIATEIVYLETTGPNPTSAAEIKGKVVLLYDSPFPTYTGTKDPIVFLKESGAVAVIIVSTPSDESDSCYKDLACPTVDLEVGNQILMYIRSTRSPVVKLSPSKTFVGKPLSAKVAIFSSRGPNSISPAILKTALVWSQPDIAAPGVNILAAVAPHDRFNDNGFDVISGTSMATPHVAGIVALLKASHHDWSPAAIKSALVTTAWKNSPSGSPTFAEGYPHNIANPFDMGGGIVNPNEAADPGLVYDMSTADYMLYLCATGYNNSAISRIARQATICPSIKPSILDVNVPSITIPNLRNSVTLNRTVTNVGASDCNYRAVIEPPFGIKVSVTPQVLYFKTTEKKISYQVTVSTSHKVNTGFYFGSLTWTDGVHAVRIPLSVRTQILAPYHE</sequence>
<name>A0ACC1B9V3_9ROSI</name>